<keyword evidence="4" id="KW-1185">Reference proteome</keyword>
<accession>A0A368FUI2</accession>
<organism evidence="3 4">
    <name type="scientific">Ancylostoma caninum</name>
    <name type="common">Dog hookworm</name>
    <dbReference type="NCBI Taxonomy" id="29170"/>
    <lineage>
        <taxon>Eukaryota</taxon>
        <taxon>Metazoa</taxon>
        <taxon>Ecdysozoa</taxon>
        <taxon>Nematoda</taxon>
        <taxon>Chromadorea</taxon>
        <taxon>Rhabditida</taxon>
        <taxon>Rhabditina</taxon>
        <taxon>Rhabditomorpha</taxon>
        <taxon>Strongyloidea</taxon>
        <taxon>Ancylostomatidae</taxon>
        <taxon>Ancylostomatinae</taxon>
        <taxon>Ancylostoma</taxon>
    </lineage>
</organism>
<protein>
    <submittedName>
        <fullName evidence="3">Uncharacterized protein</fullName>
    </submittedName>
</protein>
<keyword evidence="2" id="KW-0812">Transmembrane</keyword>
<keyword evidence="2" id="KW-0472">Membrane</keyword>
<evidence type="ECO:0000256" key="1">
    <source>
        <dbReference type="SAM" id="MobiDB-lite"/>
    </source>
</evidence>
<name>A0A368FUI2_ANCCA</name>
<dbReference type="EMBL" id="JOJR01000617">
    <property type="protein sequence ID" value="RCN35874.1"/>
    <property type="molecule type" value="Genomic_DNA"/>
</dbReference>
<keyword evidence="2" id="KW-1133">Transmembrane helix</keyword>
<dbReference type="Proteomes" id="UP000252519">
    <property type="component" value="Unassembled WGS sequence"/>
</dbReference>
<evidence type="ECO:0000313" key="4">
    <source>
        <dbReference type="Proteomes" id="UP000252519"/>
    </source>
</evidence>
<proteinExistence type="predicted"/>
<evidence type="ECO:0000256" key="2">
    <source>
        <dbReference type="SAM" id="Phobius"/>
    </source>
</evidence>
<feature type="transmembrane region" description="Helical" evidence="2">
    <location>
        <begin position="140"/>
        <end position="157"/>
    </location>
</feature>
<feature type="region of interest" description="Disordered" evidence="1">
    <location>
        <begin position="1"/>
        <end position="26"/>
    </location>
</feature>
<reference evidence="3 4" key="1">
    <citation type="submission" date="2014-10" db="EMBL/GenBank/DDBJ databases">
        <title>Draft genome of the hookworm Ancylostoma caninum.</title>
        <authorList>
            <person name="Mitreva M."/>
        </authorList>
    </citation>
    <scope>NUCLEOTIDE SEQUENCE [LARGE SCALE GENOMIC DNA]</scope>
    <source>
        <strain evidence="3 4">Baltimore</strain>
    </source>
</reference>
<sequence>MSKKKSKTQKKKFFSNPKNKNKVFKKKEKPAIVAKVDSLLRKRGAFQVLVPSGCESIPHCSHGPCLLFGERENGEIKSRFFACAIYRSDPTACTYKAELDENNSIVKVDGEPHQSSSLKTNGKIDNKKKPIGYGCIPKKYVEVLVSHTVIVIFLFLAT</sequence>
<comment type="caution">
    <text evidence="3">The sequence shown here is derived from an EMBL/GenBank/DDBJ whole genome shotgun (WGS) entry which is preliminary data.</text>
</comment>
<dbReference type="AlphaFoldDB" id="A0A368FUI2"/>
<evidence type="ECO:0000313" key="3">
    <source>
        <dbReference type="EMBL" id="RCN35874.1"/>
    </source>
</evidence>
<dbReference type="OrthoDB" id="431817at2759"/>
<dbReference type="STRING" id="29170.A0A368FUI2"/>
<gene>
    <name evidence="3" type="ORF">ANCCAN_18265</name>
</gene>